<gene>
    <name evidence="2" type="ORF">CCMP2556_LOCUS16628</name>
</gene>
<feature type="region of interest" description="Disordered" evidence="1">
    <location>
        <begin position="253"/>
        <end position="276"/>
    </location>
</feature>
<reference evidence="2 3" key="1">
    <citation type="submission" date="2024-02" db="EMBL/GenBank/DDBJ databases">
        <authorList>
            <person name="Chen Y."/>
            <person name="Shah S."/>
            <person name="Dougan E. K."/>
            <person name="Thang M."/>
            <person name="Chan C."/>
        </authorList>
    </citation>
    <scope>NUCLEOTIDE SEQUENCE [LARGE SCALE GENOMIC DNA]</scope>
</reference>
<protein>
    <recommendedName>
        <fullName evidence="4">Urease accessory protein UreD</fullName>
    </recommendedName>
</protein>
<proteinExistence type="predicted"/>
<evidence type="ECO:0000256" key="1">
    <source>
        <dbReference type="SAM" id="MobiDB-lite"/>
    </source>
</evidence>
<evidence type="ECO:0000313" key="2">
    <source>
        <dbReference type="EMBL" id="CAK9027093.1"/>
    </source>
</evidence>
<organism evidence="2 3">
    <name type="scientific">Durusdinium trenchii</name>
    <dbReference type="NCBI Taxonomy" id="1381693"/>
    <lineage>
        <taxon>Eukaryota</taxon>
        <taxon>Sar</taxon>
        <taxon>Alveolata</taxon>
        <taxon>Dinophyceae</taxon>
        <taxon>Suessiales</taxon>
        <taxon>Symbiodiniaceae</taxon>
        <taxon>Durusdinium</taxon>
    </lineage>
</organism>
<dbReference type="Proteomes" id="UP001642484">
    <property type="component" value="Unassembled WGS sequence"/>
</dbReference>
<dbReference type="EMBL" id="CAXAMN010008891">
    <property type="protein sequence ID" value="CAK9027093.1"/>
    <property type="molecule type" value="Genomic_DNA"/>
</dbReference>
<evidence type="ECO:0000313" key="3">
    <source>
        <dbReference type="Proteomes" id="UP001642484"/>
    </source>
</evidence>
<sequence length="276" mass="30925">MVKKMPQRLEASLTTRKKRGRMAEAQTVQPESLGGQRFRSMLPVLAWAPPTGTLRVESATSCCHVAIGRVDVLADGIRLGETVVNEGLAELEVLVPPRELEAAFQMSGRPLMQLKLDFRPGEERNVSEEIQVKVPVGVYIYMTPIILEDSKLQPEMMVFVCAHRRDIPDDGQPFKGLARWHGGEVRLDAWRPVELGADECLQLLSSMRFEPDLGPGRAWSPVEWEDTSTEDCKACQFQRLITPVRVRRPRMDWNDQWTDPSKPVNGGSGPVAAFGH</sequence>
<evidence type="ECO:0008006" key="4">
    <source>
        <dbReference type="Google" id="ProtNLM"/>
    </source>
</evidence>
<feature type="region of interest" description="Disordered" evidence="1">
    <location>
        <begin position="1"/>
        <end position="24"/>
    </location>
</feature>
<keyword evidence="3" id="KW-1185">Reference proteome</keyword>
<name>A0ABP0KLK9_9DINO</name>
<comment type="caution">
    <text evidence="2">The sequence shown here is derived from an EMBL/GenBank/DDBJ whole genome shotgun (WGS) entry which is preliminary data.</text>
</comment>
<accession>A0ABP0KLK9</accession>